<evidence type="ECO:0000313" key="1">
    <source>
        <dbReference type="EMBL" id="BAJ99835.1"/>
    </source>
</evidence>
<accession>F2DXL4</accession>
<dbReference type="EMBL" id="AK368632">
    <property type="protein sequence ID" value="BAJ99835.1"/>
    <property type="molecule type" value="mRNA"/>
</dbReference>
<reference evidence="1" key="1">
    <citation type="journal article" date="2011" name="Plant Physiol.">
        <title>Comprehensive sequence analysis of 24,783 barley full-length cDNAs derived from 12 clone libraries.</title>
        <authorList>
            <person name="Matsumoto T."/>
            <person name="Tanaka T."/>
            <person name="Sakai H."/>
            <person name="Amano N."/>
            <person name="Kanamori H."/>
            <person name="Kurita K."/>
            <person name="Kikuta A."/>
            <person name="Kamiya K."/>
            <person name="Yamamoto M."/>
            <person name="Ikawa H."/>
            <person name="Fujii N."/>
            <person name="Hori K."/>
            <person name="Itoh T."/>
            <person name="Sato K."/>
        </authorList>
    </citation>
    <scope>NUCLEOTIDE SEQUENCE</scope>
</reference>
<proteinExistence type="evidence at transcript level"/>
<organism evidence="1">
    <name type="scientific">Hordeum vulgare subsp. vulgare</name>
    <name type="common">Domesticated barley</name>
    <dbReference type="NCBI Taxonomy" id="112509"/>
    <lineage>
        <taxon>Eukaryota</taxon>
        <taxon>Viridiplantae</taxon>
        <taxon>Streptophyta</taxon>
        <taxon>Embryophyta</taxon>
        <taxon>Tracheophyta</taxon>
        <taxon>Spermatophyta</taxon>
        <taxon>Magnoliopsida</taxon>
        <taxon>Liliopsida</taxon>
        <taxon>Poales</taxon>
        <taxon>Poaceae</taxon>
        <taxon>BOP clade</taxon>
        <taxon>Pooideae</taxon>
        <taxon>Triticodae</taxon>
        <taxon>Triticeae</taxon>
        <taxon>Hordeinae</taxon>
        <taxon>Hordeum</taxon>
    </lineage>
</organism>
<dbReference type="AlphaFoldDB" id="F2DXL4"/>
<sequence length="55" mass="6330">MARSAPLCFRQRRKPREAEIGHLGYKLGVQQNVAGLDVAMEYRRVRFCVQIQDAP</sequence>
<protein>
    <submittedName>
        <fullName evidence="1">Predicted protein</fullName>
    </submittedName>
</protein>
<name>F2DXL4_HORVV</name>